<evidence type="ECO:0000256" key="1">
    <source>
        <dbReference type="SAM" id="Phobius"/>
    </source>
</evidence>
<gene>
    <name evidence="2" type="ORF">METZ01_LOCUS241071</name>
</gene>
<proteinExistence type="predicted"/>
<name>A0A382HMP6_9ZZZZ</name>
<dbReference type="EMBL" id="UINC01062022">
    <property type="protein sequence ID" value="SVB88217.1"/>
    <property type="molecule type" value="Genomic_DNA"/>
</dbReference>
<dbReference type="AlphaFoldDB" id="A0A382HMP6"/>
<reference evidence="2" key="1">
    <citation type="submission" date="2018-05" db="EMBL/GenBank/DDBJ databases">
        <authorList>
            <person name="Lanie J.A."/>
            <person name="Ng W.-L."/>
            <person name="Kazmierczak K.M."/>
            <person name="Andrzejewski T.M."/>
            <person name="Davidsen T.M."/>
            <person name="Wayne K.J."/>
            <person name="Tettelin H."/>
            <person name="Glass J.I."/>
            <person name="Rusch D."/>
            <person name="Podicherti R."/>
            <person name="Tsui H.-C.T."/>
            <person name="Winkler M.E."/>
        </authorList>
    </citation>
    <scope>NUCLEOTIDE SEQUENCE</scope>
</reference>
<evidence type="ECO:0008006" key="3">
    <source>
        <dbReference type="Google" id="ProtNLM"/>
    </source>
</evidence>
<evidence type="ECO:0000313" key="2">
    <source>
        <dbReference type="EMBL" id="SVB88217.1"/>
    </source>
</evidence>
<feature type="non-terminal residue" evidence="2">
    <location>
        <position position="45"/>
    </location>
</feature>
<sequence>MSESQSLATRTVRGVFWTGSAFGLQIVTTFAFFRFLSLEQMGQFG</sequence>
<keyword evidence="1" id="KW-1133">Transmembrane helix</keyword>
<protein>
    <recommendedName>
        <fullName evidence="3">MFS transporter</fullName>
    </recommendedName>
</protein>
<keyword evidence="1" id="KW-0472">Membrane</keyword>
<accession>A0A382HMP6</accession>
<organism evidence="2">
    <name type="scientific">marine metagenome</name>
    <dbReference type="NCBI Taxonomy" id="408172"/>
    <lineage>
        <taxon>unclassified sequences</taxon>
        <taxon>metagenomes</taxon>
        <taxon>ecological metagenomes</taxon>
    </lineage>
</organism>
<keyword evidence="1" id="KW-0812">Transmembrane</keyword>
<feature type="transmembrane region" description="Helical" evidence="1">
    <location>
        <begin position="15"/>
        <end position="36"/>
    </location>
</feature>